<evidence type="ECO:0008006" key="5">
    <source>
        <dbReference type="Google" id="ProtNLM"/>
    </source>
</evidence>
<protein>
    <recommendedName>
        <fullName evidence="5">Secreted protein</fullName>
    </recommendedName>
</protein>
<gene>
    <name evidence="3" type="ORF">NQ318_018971</name>
</gene>
<accession>A0AAV8ZGR2</accession>
<feature type="signal peptide" evidence="2">
    <location>
        <begin position="1"/>
        <end position="18"/>
    </location>
</feature>
<reference evidence="3" key="1">
    <citation type="journal article" date="2023" name="Insect Mol. Biol.">
        <title>Genome sequencing provides insights into the evolution of gene families encoding plant cell wall-degrading enzymes in longhorned beetles.</title>
        <authorList>
            <person name="Shin N.R."/>
            <person name="Okamura Y."/>
            <person name="Kirsch R."/>
            <person name="Pauchet Y."/>
        </authorList>
    </citation>
    <scope>NUCLEOTIDE SEQUENCE</scope>
    <source>
        <strain evidence="3">AMC_N1</strain>
    </source>
</reference>
<evidence type="ECO:0000256" key="2">
    <source>
        <dbReference type="SAM" id="SignalP"/>
    </source>
</evidence>
<evidence type="ECO:0000313" key="4">
    <source>
        <dbReference type="Proteomes" id="UP001162162"/>
    </source>
</evidence>
<organism evidence="3 4">
    <name type="scientific">Aromia moschata</name>
    <dbReference type="NCBI Taxonomy" id="1265417"/>
    <lineage>
        <taxon>Eukaryota</taxon>
        <taxon>Metazoa</taxon>
        <taxon>Ecdysozoa</taxon>
        <taxon>Arthropoda</taxon>
        <taxon>Hexapoda</taxon>
        <taxon>Insecta</taxon>
        <taxon>Pterygota</taxon>
        <taxon>Neoptera</taxon>
        <taxon>Endopterygota</taxon>
        <taxon>Coleoptera</taxon>
        <taxon>Polyphaga</taxon>
        <taxon>Cucujiformia</taxon>
        <taxon>Chrysomeloidea</taxon>
        <taxon>Cerambycidae</taxon>
        <taxon>Cerambycinae</taxon>
        <taxon>Callichromatini</taxon>
        <taxon>Aromia</taxon>
    </lineage>
</organism>
<proteinExistence type="predicted"/>
<feature type="compositionally biased region" description="Polar residues" evidence="1">
    <location>
        <begin position="57"/>
        <end position="68"/>
    </location>
</feature>
<keyword evidence="4" id="KW-1185">Reference proteome</keyword>
<feature type="region of interest" description="Disordered" evidence="1">
    <location>
        <begin position="21"/>
        <end position="68"/>
    </location>
</feature>
<feature type="compositionally biased region" description="Polar residues" evidence="1">
    <location>
        <begin position="30"/>
        <end position="46"/>
    </location>
</feature>
<sequence>MMLSQLVVVVLLVTFTQAENPNSDEAEVKSVNQSNTDEQGEILSTSSKEDSGKNLETGKSFTSAVYPP</sequence>
<name>A0AAV8ZGR2_9CUCU</name>
<comment type="caution">
    <text evidence="3">The sequence shown here is derived from an EMBL/GenBank/DDBJ whole genome shotgun (WGS) entry which is preliminary data.</text>
</comment>
<keyword evidence="2" id="KW-0732">Signal</keyword>
<dbReference type="Proteomes" id="UP001162162">
    <property type="component" value="Unassembled WGS sequence"/>
</dbReference>
<dbReference type="AlphaFoldDB" id="A0AAV8ZGR2"/>
<evidence type="ECO:0000256" key="1">
    <source>
        <dbReference type="SAM" id="MobiDB-lite"/>
    </source>
</evidence>
<feature type="chain" id="PRO_5043877469" description="Secreted protein" evidence="2">
    <location>
        <begin position="19"/>
        <end position="68"/>
    </location>
</feature>
<evidence type="ECO:0000313" key="3">
    <source>
        <dbReference type="EMBL" id="KAJ8963488.1"/>
    </source>
</evidence>
<dbReference type="EMBL" id="JAPWTK010000001">
    <property type="protein sequence ID" value="KAJ8963488.1"/>
    <property type="molecule type" value="Genomic_DNA"/>
</dbReference>